<keyword evidence="12" id="KW-1185">Reference proteome</keyword>
<dbReference type="EMBL" id="JAKLMC020000019">
    <property type="protein sequence ID" value="KAK5951733.1"/>
    <property type="molecule type" value="Genomic_DNA"/>
</dbReference>
<evidence type="ECO:0000313" key="11">
    <source>
        <dbReference type="EMBL" id="KAK5951733.1"/>
    </source>
</evidence>
<evidence type="ECO:0000256" key="6">
    <source>
        <dbReference type="ARBA" id="ARBA00022989"/>
    </source>
</evidence>
<feature type="compositionally biased region" description="Polar residues" evidence="8">
    <location>
        <begin position="10"/>
        <end position="26"/>
    </location>
</feature>
<keyword evidence="7 9" id="KW-0472">Membrane</keyword>
<keyword evidence="5 9" id="KW-0812">Transmembrane</keyword>
<dbReference type="Pfam" id="PF13813">
    <property type="entry name" value="MBOAT_2"/>
    <property type="match status" value="1"/>
</dbReference>
<keyword evidence="4" id="KW-0808">Transferase</keyword>
<dbReference type="PANTHER" id="PTHR31595">
    <property type="entry name" value="LONG-CHAIN-ALCOHOL O-FATTY-ACYLTRANSFERASE 3-RELATED"/>
    <property type="match status" value="1"/>
</dbReference>
<dbReference type="PANTHER" id="PTHR31595:SF57">
    <property type="entry name" value="OS04G0481900 PROTEIN"/>
    <property type="match status" value="1"/>
</dbReference>
<accession>A0AAN8ET87</accession>
<evidence type="ECO:0000256" key="9">
    <source>
        <dbReference type="SAM" id="Phobius"/>
    </source>
</evidence>
<feature type="transmembrane region" description="Helical" evidence="9">
    <location>
        <begin position="263"/>
        <end position="281"/>
    </location>
</feature>
<dbReference type="GO" id="GO:0016020">
    <property type="term" value="C:membrane"/>
    <property type="evidence" value="ECO:0007669"/>
    <property type="project" value="UniProtKB-SubCell"/>
</dbReference>
<feature type="domain" description="Wax synthase" evidence="10">
    <location>
        <begin position="147"/>
        <end position="232"/>
    </location>
</feature>
<feature type="transmembrane region" description="Helical" evidence="9">
    <location>
        <begin position="167"/>
        <end position="187"/>
    </location>
</feature>
<evidence type="ECO:0000256" key="5">
    <source>
        <dbReference type="ARBA" id="ARBA00022692"/>
    </source>
</evidence>
<protein>
    <recommendedName>
        <fullName evidence="10">Wax synthase domain-containing protein</fullName>
    </recommendedName>
</protein>
<sequence length="294" mass="32914">MLFNPRRINKSNNAVHQNGDTKQPGSHQRPGAESINSQKPNAAPPAGFPQRLFWALALLAAYHTHQNLITSAFTTILPRTTTPLHTQATYIRRLPTAIATVTLPETALRALTVIDFVLSTYIVDNLFHTAFSLLSIDILRLDTPGEWPPLFGSIRHTTSVRNFWAKFWHRLVAPTFTSVAGFVLGILRIKSRSVAGRILMVCVVFGLSGVAHGMTTWAVGMRCGWWEDVWWFGMQVLAMQVEEVAGRVGGVIGAGKMMRAWPGLSRVVGHIWTWGFMFWSLPKMMFRKMECGVR</sequence>
<proteinExistence type="inferred from homology"/>
<evidence type="ECO:0000256" key="8">
    <source>
        <dbReference type="SAM" id="MobiDB-lite"/>
    </source>
</evidence>
<evidence type="ECO:0000259" key="10">
    <source>
        <dbReference type="Pfam" id="PF13813"/>
    </source>
</evidence>
<organism evidence="11 12">
    <name type="scientific">Knufia fluminis</name>
    <dbReference type="NCBI Taxonomy" id="191047"/>
    <lineage>
        <taxon>Eukaryota</taxon>
        <taxon>Fungi</taxon>
        <taxon>Dikarya</taxon>
        <taxon>Ascomycota</taxon>
        <taxon>Pezizomycotina</taxon>
        <taxon>Eurotiomycetes</taxon>
        <taxon>Chaetothyriomycetidae</taxon>
        <taxon>Chaetothyriales</taxon>
        <taxon>Trichomeriaceae</taxon>
        <taxon>Knufia</taxon>
    </lineage>
</organism>
<dbReference type="InterPro" id="IPR044851">
    <property type="entry name" value="Wax_synthase"/>
</dbReference>
<comment type="pathway">
    <text evidence="2">Secondary metabolite biosynthesis.</text>
</comment>
<feature type="transmembrane region" description="Helical" evidence="9">
    <location>
        <begin position="199"/>
        <end position="220"/>
    </location>
</feature>
<dbReference type="GO" id="GO:0006629">
    <property type="term" value="P:lipid metabolic process"/>
    <property type="evidence" value="ECO:0007669"/>
    <property type="project" value="InterPro"/>
</dbReference>
<evidence type="ECO:0000256" key="7">
    <source>
        <dbReference type="ARBA" id="ARBA00023136"/>
    </source>
</evidence>
<dbReference type="AlphaFoldDB" id="A0AAN8ET87"/>
<dbReference type="InterPro" id="IPR032805">
    <property type="entry name" value="Wax_synthase_dom"/>
</dbReference>
<comment type="caution">
    <text evidence="11">The sequence shown here is derived from an EMBL/GenBank/DDBJ whole genome shotgun (WGS) entry which is preliminary data.</text>
</comment>
<keyword evidence="6 9" id="KW-1133">Transmembrane helix</keyword>
<feature type="region of interest" description="Disordered" evidence="8">
    <location>
        <begin position="1"/>
        <end position="43"/>
    </location>
</feature>
<evidence type="ECO:0000256" key="3">
    <source>
        <dbReference type="ARBA" id="ARBA00007282"/>
    </source>
</evidence>
<evidence type="ECO:0000256" key="2">
    <source>
        <dbReference type="ARBA" id="ARBA00005179"/>
    </source>
</evidence>
<gene>
    <name evidence="11" type="ORF">OHC33_007412</name>
</gene>
<comment type="similarity">
    <text evidence="3">Belongs to the wax synthase family.</text>
</comment>
<reference evidence="11 12" key="1">
    <citation type="submission" date="2022-12" db="EMBL/GenBank/DDBJ databases">
        <title>Genomic features and morphological characterization of a novel Knufia sp. strain isolated from spacecraft assembly facility.</title>
        <authorList>
            <person name="Teixeira M."/>
            <person name="Chander A.M."/>
            <person name="Stajich J.E."/>
            <person name="Venkateswaran K."/>
        </authorList>
    </citation>
    <scope>NUCLEOTIDE SEQUENCE [LARGE SCALE GENOMIC DNA]</scope>
    <source>
        <strain evidence="11 12">FJI-L2-BK-P2</strain>
    </source>
</reference>
<name>A0AAN8ET87_9EURO</name>
<comment type="subcellular location">
    <subcellularLocation>
        <location evidence="1">Membrane</location>
        <topology evidence="1">Multi-pass membrane protein</topology>
    </subcellularLocation>
</comment>
<evidence type="ECO:0000256" key="1">
    <source>
        <dbReference type="ARBA" id="ARBA00004141"/>
    </source>
</evidence>
<dbReference type="Proteomes" id="UP001316803">
    <property type="component" value="Unassembled WGS sequence"/>
</dbReference>
<evidence type="ECO:0000256" key="4">
    <source>
        <dbReference type="ARBA" id="ARBA00022679"/>
    </source>
</evidence>
<dbReference type="GO" id="GO:0008374">
    <property type="term" value="F:O-acyltransferase activity"/>
    <property type="evidence" value="ECO:0007669"/>
    <property type="project" value="InterPro"/>
</dbReference>
<evidence type="ECO:0000313" key="12">
    <source>
        <dbReference type="Proteomes" id="UP001316803"/>
    </source>
</evidence>